<dbReference type="InterPro" id="IPR052039">
    <property type="entry name" value="Caspase-related_regulators"/>
</dbReference>
<sequence length="204" mass="23047">MRGKPKILIIQACQGKAHQDVLSHDDISSDGPEIRGVSADFITFWSTVPGYASFRHEIQGTWFIQALCRIFLGERFTDNVVTLFTQVNGDVSCQRTVIRGACKTMVSQFQSTLVGELNLPLRSEKQLDVSLRMFPETHVHSSTVGSTSRESRKIAAEKRRKKTQVRTIIRQFNVKQPVNRSQFVHQMFDSEMNGSLELLVTTSS</sequence>
<accession>A0AAD7ZW30</accession>
<name>A0AAD7ZW30_DIPPU</name>
<comment type="similarity">
    <text evidence="1">Belongs to the peptidase C14A family.</text>
</comment>
<reference evidence="4" key="2">
    <citation type="submission" date="2023-05" db="EMBL/GenBank/DDBJ databases">
        <authorList>
            <person name="Fouks B."/>
        </authorList>
    </citation>
    <scope>NUCLEOTIDE SEQUENCE</scope>
    <source>
        <strain evidence="4">Stay&amp;Tobe</strain>
        <tissue evidence="4">Testes</tissue>
    </source>
</reference>
<dbReference type="EMBL" id="JASPKZ010006033">
    <property type="protein sequence ID" value="KAJ9587989.1"/>
    <property type="molecule type" value="Genomic_DNA"/>
</dbReference>
<evidence type="ECO:0000256" key="1">
    <source>
        <dbReference type="RuleBase" id="RU003971"/>
    </source>
</evidence>
<dbReference type="AlphaFoldDB" id="A0AAD7ZW30"/>
<protein>
    <submittedName>
        <fullName evidence="4">Uncharacterized protein</fullName>
    </submittedName>
</protein>
<evidence type="ECO:0000313" key="5">
    <source>
        <dbReference type="Proteomes" id="UP001233999"/>
    </source>
</evidence>
<dbReference type="PROSITE" id="PS50207">
    <property type="entry name" value="CASPASE_P10"/>
    <property type="match status" value="1"/>
</dbReference>
<dbReference type="Pfam" id="PF00656">
    <property type="entry name" value="Peptidase_C14"/>
    <property type="match status" value="1"/>
</dbReference>
<dbReference type="PANTHER" id="PTHR22576:SF41">
    <property type="entry name" value="CASPASE 14, APOPTOSIS-RELATED CYSTEINE PEPTIDASE"/>
    <property type="match status" value="1"/>
</dbReference>
<dbReference type="PANTHER" id="PTHR22576">
    <property type="entry name" value="MUCOSA ASSOCIATED LYMPHOID TISSUE LYMPHOMA TRANSLOCATION PROTEIN 1/PARACASPASE"/>
    <property type="match status" value="1"/>
</dbReference>
<dbReference type="InterPro" id="IPR002138">
    <property type="entry name" value="Pept_C14_p10"/>
</dbReference>
<dbReference type="SUPFAM" id="SSF52129">
    <property type="entry name" value="Caspase-like"/>
    <property type="match status" value="1"/>
</dbReference>
<evidence type="ECO:0000259" key="2">
    <source>
        <dbReference type="PROSITE" id="PS50207"/>
    </source>
</evidence>
<evidence type="ECO:0000259" key="3">
    <source>
        <dbReference type="PROSITE" id="PS50208"/>
    </source>
</evidence>
<evidence type="ECO:0000313" key="4">
    <source>
        <dbReference type="EMBL" id="KAJ9587989.1"/>
    </source>
</evidence>
<organism evidence="4 5">
    <name type="scientific">Diploptera punctata</name>
    <name type="common">Pacific beetle cockroach</name>
    <dbReference type="NCBI Taxonomy" id="6984"/>
    <lineage>
        <taxon>Eukaryota</taxon>
        <taxon>Metazoa</taxon>
        <taxon>Ecdysozoa</taxon>
        <taxon>Arthropoda</taxon>
        <taxon>Hexapoda</taxon>
        <taxon>Insecta</taxon>
        <taxon>Pterygota</taxon>
        <taxon>Neoptera</taxon>
        <taxon>Polyneoptera</taxon>
        <taxon>Dictyoptera</taxon>
        <taxon>Blattodea</taxon>
        <taxon>Blaberoidea</taxon>
        <taxon>Blaberidae</taxon>
        <taxon>Diplopterinae</taxon>
        <taxon>Diploptera</taxon>
    </lineage>
</organism>
<keyword evidence="5" id="KW-1185">Reference proteome</keyword>
<feature type="domain" description="Caspase family p10" evidence="2">
    <location>
        <begin position="37"/>
        <end position="135"/>
    </location>
</feature>
<dbReference type="PROSITE" id="PS01122">
    <property type="entry name" value="CASPASE_CYS"/>
    <property type="match status" value="1"/>
</dbReference>
<dbReference type="GO" id="GO:0006508">
    <property type="term" value="P:proteolysis"/>
    <property type="evidence" value="ECO:0007669"/>
    <property type="project" value="InterPro"/>
</dbReference>
<feature type="domain" description="Caspase family p20" evidence="3">
    <location>
        <begin position="1"/>
        <end position="17"/>
    </location>
</feature>
<proteinExistence type="inferred from homology"/>
<comment type="caution">
    <text evidence="4">The sequence shown here is derived from an EMBL/GenBank/DDBJ whole genome shotgun (WGS) entry which is preliminary data.</text>
</comment>
<reference evidence="4" key="1">
    <citation type="journal article" date="2023" name="IScience">
        <title>Live-bearing cockroach genome reveals convergent evolutionary mechanisms linked to viviparity in insects and beyond.</title>
        <authorList>
            <person name="Fouks B."/>
            <person name="Harrison M.C."/>
            <person name="Mikhailova A.A."/>
            <person name="Marchal E."/>
            <person name="English S."/>
            <person name="Carruthers M."/>
            <person name="Jennings E.C."/>
            <person name="Chiamaka E.L."/>
            <person name="Frigard R.A."/>
            <person name="Pippel M."/>
            <person name="Attardo G.M."/>
            <person name="Benoit J.B."/>
            <person name="Bornberg-Bauer E."/>
            <person name="Tobe S.S."/>
        </authorList>
    </citation>
    <scope>NUCLEOTIDE SEQUENCE</scope>
    <source>
        <strain evidence="4">Stay&amp;Tobe</strain>
    </source>
</reference>
<dbReference type="InterPro" id="IPR011600">
    <property type="entry name" value="Pept_C14_caspase"/>
</dbReference>
<dbReference type="Proteomes" id="UP001233999">
    <property type="component" value="Unassembled WGS sequence"/>
</dbReference>
<dbReference type="GO" id="GO:0004197">
    <property type="term" value="F:cysteine-type endopeptidase activity"/>
    <property type="evidence" value="ECO:0007669"/>
    <property type="project" value="InterPro"/>
</dbReference>
<dbReference type="PROSITE" id="PS50208">
    <property type="entry name" value="CASPASE_P20"/>
    <property type="match status" value="1"/>
</dbReference>
<dbReference type="Gene3D" id="3.40.50.1460">
    <property type="match status" value="1"/>
</dbReference>
<dbReference type="InterPro" id="IPR001309">
    <property type="entry name" value="Pept_C14_p20"/>
</dbReference>
<dbReference type="InterPro" id="IPR029030">
    <property type="entry name" value="Caspase-like_dom_sf"/>
</dbReference>
<dbReference type="InterPro" id="IPR033139">
    <property type="entry name" value="Caspase_cys_AS"/>
</dbReference>
<gene>
    <name evidence="4" type="ORF">L9F63_028201</name>
</gene>